<evidence type="ECO:0000313" key="1">
    <source>
        <dbReference type="EMBL" id="KAG2323204.1"/>
    </source>
</evidence>
<comment type="caution">
    <text evidence="1">The sequence shown here is derived from an EMBL/GenBank/DDBJ whole genome shotgun (WGS) entry which is preliminary data.</text>
</comment>
<gene>
    <name evidence="1" type="ORF">Bca52824_016417</name>
</gene>
<protein>
    <submittedName>
        <fullName evidence="1">Uncharacterized protein</fullName>
    </submittedName>
</protein>
<reference evidence="1 2" key="1">
    <citation type="submission" date="2020-02" db="EMBL/GenBank/DDBJ databases">
        <authorList>
            <person name="Ma Q."/>
            <person name="Huang Y."/>
            <person name="Song X."/>
            <person name="Pei D."/>
        </authorList>
    </citation>
    <scope>NUCLEOTIDE SEQUENCE [LARGE SCALE GENOMIC DNA]</scope>
    <source>
        <strain evidence="1">Sxm20200214</strain>
        <tissue evidence="1">Leaf</tissue>
    </source>
</reference>
<dbReference type="EMBL" id="JAAMPC010000003">
    <property type="protein sequence ID" value="KAG2323204.1"/>
    <property type="molecule type" value="Genomic_DNA"/>
</dbReference>
<dbReference type="AlphaFoldDB" id="A0A8X7W3L6"/>
<name>A0A8X7W3L6_BRACI</name>
<accession>A0A8X7W3L6</accession>
<keyword evidence="2" id="KW-1185">Reference proteome</keyword>
<sequence>MLEGNKFRKREFLRRARRCRKLQEVAGYEQVCSITRVKLKRSLGCRRSMPRWRL</sequence>
<organism evidence="1 2">
    <name type="scientific">Brassica carinata</name>
    <name type="common">Ethiopian mustard</name>
    <name type="synonym">Abyssinian cabbage</name>
    <dbReference type="NCBI Taxonomy" id="52824"/>
    <lineage>
        <taxon>Eukaryota</taxon>
        <taxon>Viridiplantae</taxon>
        <taxon>Streptophyta</taxon>
        <taxon>Embryophyta</taxon>
        <taxon>Tracheophyta</taxon>
        <taxon>Spermatophyta</taxon>
        <taxon>Magnoliopsida</taxon>
        <taxon>eudicotyledons</taxon>
        <taxon>Gunneridae</taxon>
        <taxon>Pentapetalae</taxon>
        <taxon>rosids</taxon>
        <taxon>malvids</taxon>
        <taxon>Brassicales</taxon>
        <taxon>Brassicaceae</taxon>
        <taxon>Brassiceae</taxon>
        <taxon>Brassica</taxon>
    </lineage>
</organism>
<dbReference type="Proteomes" id="UP000886595">
    <property type="component" value="Unassembled WGS sequence"/>
</dbReference>
<evidence type="ECO:0000313" key="2">
    <source>
        <dbReference type="Proteomes" id="UP000886595"/>
    </source>
</evidence>
<proteinExistence type="predicted"/>